<evidence type="ECO:0000256" key="4">
    <source>
        <dbReference type="ARBA" id="ARBA00022691"/>
    </source>
</evidence>
<protein>
    <recommendedName>
        <fullName evidence="1">uroporphyrinogen-III C-methyltransferase</fullName>
        <ecNumber evidence="1">2.1.1.107</ecNumber>
    </recommendedName>
</protein>
<dbReference type="EMBL" id="QXWK01000017">
    <property type="protein sequence ID" value="NBH61922.1"/>
    <property type="molecule type" value="Genomic_DNA"/>
</dbReference>
<dbReference type="InterPro" id="IPR014777">
    <property type="entry name" value="4pyrrole_Mease_sub1"/>
</dbReference>
<dbReference type="GO" id="GO:0004851">
    <property type="term" value="F:uroporphyrin-III C-methyltransferase activity"/>
    <property type="evidence" value="ECO:0007669"/>
    <property type="project" value="UniProtKB-EC"/>
</dbReference>
<evidence type="ECO:0000256" key="3">
    <source>
        <dbReference type="ARBA" id="ARBA00022679"/>
    </source>
</evidence>
<dbReference type="PANTHER" id="PTHR45790">
    <property type="entry name" value="SIROHEME SYNTHASE-RELATED"/>
    <property type="match status" value="1"/>
</dbReference>
<keyword evidence="5" id="KW-0627">Porphyrin biosynthesis</keyword>
<dbReference type="InterPro" id="IPR006366">
    <property type="entry name" value="CobA/CysG_C"/>
</dbReference>
<evidence type="ECO:0000259" key="7">
    <source>
        <dbReference type="Pfam" id="PF00590"/>
    </source>
</evidence>
<keyword evidence="3 6" id="KW-0808">Transferase</keyword>
<dbReference type="AlphaFoldDB" id="A0A845QID8"/>
<dbReference type="InterPro" id="IPR035996">
    <property type="entry name" value="4pyrrol_Methylase_sf"/>
</dbReference>
<dbReference type="FunFam" id="3.40.1010.10:FF:000001">
    <property type="entry name" value="Siroheme synthase"/>
    <property type="match status" value="1"/>
</dbReference>
<dbReference type="InterPro" id="IPR000878">
    <property type="entry name" value="4pyrrol_Mease"/>
</dbReference>
<name>A0A845QID8_9FIRM</name>
<dbReference type="SUPFAM" id="SSF53790">
    <property type="entry name" value="Tetrapyrrole methylase"/>
    <property type="match status" value="1"/>
</dbReference>
<dbReference type="Gene3D" id="3.40.1010.10">
    <property type="entry name" value="Cobalt-precorrin-4 Transmethylase, Domain 1"/>
    <property type="match status" value="1"/>
</dbReference>
<dbReference type="RefSeq" id="WP_160202205.1">
    <property type="nucleotide sequence ID" value="NZ_QXWK01000017.1"/>
</dbReference>
<dbReference type="PROSITE" id="PS00840">
    <property type="entry name" value="SUMT_2"/>
    <property type="match status" value="1"/>
</dbReference>
<dbReference type="Proteomes" id="UP000446866">
    <property type="component" value="Unassembled WGS sequence"/>
</dbReference>
<dbReference type="PANTHER" id="PTHR45790:SF3">
    <property type="entry name" value="S-ADENOSYL-L-METHIONINE-DEPENDENT UROPORPHYRINOGEN III METHYLTRANSFERASE, CHLOROPLASTIC"/>
    <property type="match status" value="1"/>
</dbReference>
<accession>A0A845QID8</accession>
<evidence type="ECO:0000256" key="6">
    <source>
        <dbReference type="RuleBase" id="RU003960"/>
    </source>
</evidence>
<dbReference type="InterPro" id="IPR003754">
    <property type="entry name" value="4pyrrol_synth_uPrphyn_synth"/>
</dbReference>
<keyword evidence="10" id="KW-1185">Reference proteome</keyword>
<dbReference type="InterPro" id="IPR014776">
    <property type="entry name" value="4pyrrole_Mease_sub2"/>
</dbReference>
<dbReference type="GO" id="GO:0019354">
    <property type="term" value="P:siroheme biosynthetic process"/>
    <property type="evidence" value="ECO:0007669"/>
    <property type="project" value="InterPro"/>
</dbReference>
<organism evidence="9 10">
    <name type="scientific">Anaerotruncus colihominis</name>
    <dbReference type="NCBI Taxonomy" id="169435"/>
    <lineage>
        <taxon>Bacteria</taxon>
        <taxon>Bacillati</taxon>
        <taxon>Bacillota</taxon>
        <taxon>Clostridia</taxon>
        <taxon>Eubacteriales</taxon>
        <taxon>Oscillospiraceae</taxon>
        <taxon>Anaerotruncus</taxon>
    </lineage>
</organism>
<dbReference type="GO" id="GO:0032259">
    <property type="term" value="P:methylation"/>
    <property type="evidence" value="ECO:0007669"/>
    <property type="project" value="UniProtKB-KW"/>
</dbReference>
<dbReference type="InterPro" id="IPR036108">
    <property type="entry name" value="4pyrrol_syn_uPrphyn_synt_sf"/>
</dbReference>
<gene>
    <name evidence="9" type="primary">cobA</name>
    <name evidence="9" type="ORF">D0435_09690</name>
</gene>
<evidence type="ECO:0000259" key="8">
    <source>
        <dbReference type="Pfam" id="PF02602"/>
    </source>
</evidence>
<evidence type="ECO:0000256" key="5">
    <source>
        <dbReference type="ARBA" id="ARBA00023244"/>
    </source>
</evidence>
<keyword evidence="2 6" id="KW-0489">Methyltransferase</keyword>
<reference evidence="9 10" key="1">
    <citation type="submission" date="2018-08" db="EMBL/GenBank/DDBJ databases">
        <title>Murine metabolic-syndrome-specific gut microbial biobank.</title>
        <authorList>
            <person name="Liu C."/>
        </authorList>
    </citation>
    <scope>NUCLEOTIDE SEQUENCE [LARGE SCALE GENOMIC DNA]</scope>
    <source>
        <strain evidence="9 10">28</strain>
    </source>
</reference>
<evidence type="ECO:0000313" key="10">
    <source>
        <dbReference type="Proteomes" id="UP000446866"/>
    </source>
</evidence>
<feature type="domain" description="Tetrapyrrole biosynthesis uroporphyrinogen III synthase" evidence="8">
    <location>
        <begin position="267"/>
        <end position="483"/>
    </location>
</feature>
<dbReference type="FunFam" id="3.30.950.10:FF:000001">
    <property type="entry name" value="Siroheme synthase"/>
    <property type="match status" value="1"/>
</dbReference>
<proteinExistence type="inferred from homology"/>
<dbReference type="NCBIfam" id="TIGR01469">
    <property type="entry name" value="cobA_cysG_Cterm"/>
    <property type="match status" value="1"/>
</dbReference>
<dbReference type="NCBIfam" id="NF004790">
    <property type="entry name" value="PRK06136.1"/>
    <property type="match status" value="1"/>
</dbReference>
<dbReference type="InterPro" id="IPR050161">
    <property type="entry name" value="Siro_Cobalamin_biosynth"/>
</dbReference>
<dbReference type="Gene3D" id="3.30.950.10">
    <property type="entry name" value="Methyltransferase, Cobalt-precorrin-4 Transmethylase, Domain 2"/>
    <property type="match status" value="1"/>
</dbReference>
<feature type="domain" description="Tetrapyrrole methylase" evidence="7">
    <location>
        <begin position="6"/>
        <end position="216"/>
    </location>
</feature>
<dbReference type="EC" id="2.1.1.107" evidence="1"/>
<dbReference type="GO" id="GO:0004852">
    <property type="term" value="F:uroporphyrinogen-III synthase activity"/>
    <property type="evidence" value="ECO:0007669"/>
    <property type="project" value="InterPro"/>
</dbReference>
<evidence type="ECO:0000256" key="2">
    <source>
        <dbReference type="ARBA" id="ARBA00022603"/>
    </source>
</evidence>
<dbReference type="SUPFAM" id="SSF69618">
    <property type="entry name" value="HemD-like"/>
    <property type="match status" value="1"/>
</dbReference>
<dbReference type="Pfam" id="PF00590">
    <property type="entry name" value="TP_methylase"/>
    <property type="match status" value="1"/>
</dbReference>
<dbReference type="Gene3D" id="3.40.50.10090">
    <property type="match status" value="2"/>
</dbReference>
<keyword evidence="4" id="KW-0949">S-adenosyl-L-methionine</keyword>
<sequence length="491" mass="53708">MGTGIVYLVGAGPGDKELLTVKAVRLIEEADVIVYDRLVSESIMELIPDCCRRIDVGKNVGNHPVPQHEINKILLREAQAGQKVVRLKGGDPFVFGRGGEELELLADNGIPFEVVPGITSSISVPAYAGIPVTHRDFCSSLHIITGHAKEGADLAIDFDALVRLKGTLIFMMSVSTVGRIAKGLLLAGMEEDMPCAVIENGTYTKQRKFISDLAHIEEAVRRNGVKSPAVIAVGRVCSLSDRFDWFDGRPLKGRRILVTQPKSKASKLEQKLRNLGAETKLYPCIRTDFIRPMAPDFEGYDTLVFTSTEGVRSFFSWLLEQGKDVRVVSGKRFACIGSATAAALKEFGLTADFLPSVYDGETLGREMVATGFVDKDSKVLLLRAKIGTADLTEALDAGEITYLDYPVYDTAYVEHEEITNLEDWDYVTFTSKSCVDGFVKTQSRDHFAGVKALCIGKQTAAEAARFGFDTVVSKVATIDSMVEKVRSKCND</sequence>
<dbReference type="PROSITE" id="PS00839">
    <property type="entry name" value="SUMT_1"/>
    <property type="match status" value="1"/>
</dbReference>
<dbReference type="CDD" id="cd11642">
    <property type="entry name" value="SUMT"/>
    <property type="match status" value="1"/>
</dbReference>
<dbReference type="InterPro" id="IPR003043">
    <property type="entry name" value="Uropor_MeTrfase_CS"/>
</dbReference>
<dbReference type="Pfam" id="PF02602">
    <property type="entry name" value="HEM4"/>
    <property type="match status" value="1"/>
</dbReference>
<comment type="caution">
    <text evidence="9">The sequence shown here is derived from an EMBL/GenBank/DDBJ whole genome shotgun (WGS) entry which is preliminary data.</text>
</comment>
<dbReference type="CDD" id="cd06578">
    <property type="entry name" value="HemD"/>
    <property type="match status" value="1"/>
</dbReference>
<comment type="similarity">
    <text evidence="6">Belongs to the precorrin methyltransferase family.</text>
</comment>
<evidence type="ECO:0000313" key="9">
    <source>
        <dbReference type="EMBL" id="NBH61922.1"/>
    </source>
</evidence>
<evidence type="ECO:0000256" key="1">
    <source>
        <dbReference type="ARBA" id="ARBA00012162"/>
    </source>
</evidence>